<dbReference type="PANTHER" id="PTHR43784">
    <property type="entry name" value="GDSL-LIKE LIPASE/ACYLHYDROLASE, PUTATIVE (AFU_ORTHOLOGUE AFUA_2G00820)-RELATED"/>
    <property type="match status" value="1"/>
</dbReference>
<dbReference type="EMBL" id="CAFBMO010000121">
    <property type="protein sequence ID" value="CAB4921167.1"/>
    <property type="molecule type" value="Genomic_DNA"/>
</dbReference>
<dbReference type="InterPro" id="IPR013830">
    <property type="entry name" value="SGNH_hydro"/>
</dbReference>
<protein>
    <submittedName>
        <fullName evidence="2">Unannotated protein</fullName>
    </submittedName>
</protein>
<accession>A0A6J7HJ96</accession>
<dbReference type="PANTHER" id="PTHR43784:SF2">
    <property type="entry name" value="GDSL-LIKE LIPASE_ACYLHYDROLASE, PUTATIVE (AFU_ORTHOLOGUE AFUA_2G00820)-RELATED"/>
    <property type="match status" value="1"/>
</dbReference>
<name>A0A6J7HJ96_9ZZZZ</name>
<dbReference type="Gene3D" id="3.40.50.1110">
    <property type="entry name" value="SGNH hydrolase"/>
    <property type="match status" value="1"/>
</dbReference>
<feature type="domain" description="SGNH hydrolase-type esterase" evidence="1">
    <location>
        <begin position="8"/>
        <end position="188"/>
    </location>
</feature>
<reference evidence="2" key="1">
    <citation type="submission" date="2020-05" db="EMBL/GenBank/DDBJ databases">
        <authorList>
            <person name="Chiriac C."/>
            <person name="Salcher M."/>
            <person name="Ghai R."/>
            <person name="Kavagutti S V."/>
        </authorList>
    </citation>
    <scope>NUCLEOTIDE SEQUENCE</scope>
</reference>
<dbReference type="InterPro" id="IPR053140">
    <property type="entry name" value="GDSL_Rv0518-like"/>
</dbReference>
<evidence type="ECO:0000259" key="1">
    <source>
        <dbReference type="Pfam" id="PF13472"/>
    </source>
</evidence>
<dbReference type="InterPro" id="IPR036514">
    <property type="entry name" value="SGNH_hydro_sf"/>
</dbReference>
<sequence length="262" mass="29294">MLSIRLVCVGDSFTEGMCDDTREDGEYLGWADRLAQLLAQQPDTQVHYANLAIRGKLLDQVVDDQIDAALALNPTIITFHAGPNDVLRRGTDLDDLFKRYDQAVQRLTAVLNGEQHRVVLFTAIGRAGGTGKLAQLLADRFAQFNANVRATARKYDCIVVDLEPIEVLTDRRLWFEDRLHLNAHGHARVAAAALNAITKNANKDSWWTLALPPAPKRSKTQDLKTDALWVKNHMIPWVHRRIKGISSGDGRDPKDPSLRTMS</sequence>
<gene>
    <name evidence="2" type="ORF">UFOPK3576_01675</name>
</gene>
<evidence type="ECO:0000313" key="2">
    <source>
        <dbReference type="EMBL" id="CAB4921167.1"/>
    </source>
</evidence>
<dbReference type="AlphaFoldDB" id="A0A6J7HJ96"/>
<dbReference type="Pfam" id="PF13472">
    <property type="entry name" value="Lipase_GDSL_2"/>
    <property type="match status" value="1"/>
</dbReference>
<organism evidence="2">
    <name type="scientific">freshwater metagenome</name>
    <dbReference type="NCBI Taxonomy" id="449393"/>
    <lineage>
        <taxon>unclassified sequences</taxon>
        <taxon>metagenomes</taxon>
        <taxon>ecological metagenomes</taxon>
    </lineage>
</organism>
<dbReference type="SUPFAM" id="SSF52266">
    <property type="entry name" value="SGNH hydrolase"/>
    <property type="match status" value="1"/>
</dbReference>
<dbReference type="CDD" id="cd01832">
    <property type="entry name" value="SGNH_hydrolase_like_1"/>
    <property type="match status" value="1"/>
</dbReference>
<proteinExistence type="predicted"/>